<evidence type="ECO:0000313" key="2">
    <source>
        <dbReference type="EMBL" id="CAA9423810.1"/>
    </source>
</evidence>
<sequence>MEGAVDLGEISTRARGSGTVWTQREGRDPNANLVRFSQGEGVGEHVNGEVDALFVGVSGSGVVEVDGREHALGPGVLILAPKESDGPPEARPGIFPTSPCTKDGDRCAFEPAKGGRTREAPTDSRETLRRSRPQKRRSGPVQGRGVVADLVLHEGGDHVAGVLLALPAVESQRLPRPGAGFLQGLRT</sequence>
<feature type="compositionally biased region" description="Basic and acidic residues" evidence="1">
    <location>
        <begin position="116"/>
        <end position="129"/>
    </location>
</feature>
<proteinExistence type="predicted"/>
<protein>
    <submittedName>
        <fullName evidence="2">Uncharacterized protein</fullName>
    </submittedName>
</protein>
<dbReference type="SUPFAM" id="SSF51182">
    <property type="entry name" value="RmlC-like cupins"/>
    <property type="match status" value="1"/>
</dbReference>
<feature type="region of interest" description="Disordered" evidence="1">
    <location>
        <begin position="80"/>
        <end position="143"/>
    </location>
</feature>
<organism evidence="2">
    <name type="scientific">uncultured Rubrobacteraceae bacterium</name>
    <dbReference type="NCBI Taxonomy" id="349277"/>
    <lineage>
        <taxon>Bacteria</taxon>
        <taxon>Bacillati</taxon>
        <taxon>Actinomycetota</taxon>
        <taxon>Rubrobacteria</taxon>
        <taxon>Rubrobacterales</taxon>
        <taxon>Rubrobacteraceae</taxon>
        <taxon>environmental samples</taxon>
    </lineage>
</organism>
<accession>A0A6J4PW72</accession>
<dbReference type="InterPro" id="IPR014710">
    <property type="entry name" value="RmlC-like_jellyroll"/>
</dbReference>
<evidence type="ECO:0000256" key="1">
    <source>
        <dbReference type="SAM" id="MobiDB-lite"/>
    </source>
</evidence>
<reference evidence="2" key="1">
    <citation type="submission" date="2020-02" db="EMBL/GenBank/DDBJ databases">
        <authorList>
            <person name="Meier V. D."/>
        </authorList>
    </citation>
    <scope>NUCLEOTIDE SEQUENCE</scope>
    <source>
        <strain evidence="2">AVDCRST_MAG55</strain>
    </source>
</reference>
<gene>
    <name evidence="2" type="ORF">AVDCRST_MAG55-2176</name>
</gene>
<dbReference type="InterPro" id="IPR011051">
    <property type="entry name" value="RmlC_Cupin_sf"/>
</dbReference>
<dbReference type="Gene3D" id="2.60.120.10">
    <property type="entry name" value="Jelly Rolls"/>
    <property type="match status" value="1"/>
</dbReference>
<dbReference type="AlphaFoldDB" id="A0A6J4PW72"/>
<name>A0A6J4PW72_9ACTN</name>
<dbReference type="EMBL" id="CADCUZ010000104">
    <property type="protein sequence ID" value="CAA9423810.1"/>
    <property type="molecule type" value="Genomic_DNA"/>
</dbReference>